<keyword evidence="1" id="KW-0472">Membrane</keyword>
<proteinExistence type="predicted"/>
<protein>
    <submittedName>
        <fullName evidence="2">Transmembrane protein 127</fullName>
    </submittedName>
</protein>
<keyword evidence="1" id="KW-1133">Transmembrane helix</keyword>
<accession>A0A0X3PS87</accession>
<keyword evidence="1 2" id="KW-0812">Transmembrane</keyword>
<dbReference type="AlphaFoldDB" id="A0A0X3PS87"/>
<reference evidence="2" key="1">
    <citation type="submission" date="2016-01" db="EMBL/GenBank/DDBJ databases">
        <title>Reference transcriptome for the parasite Schistocephalus solidus: insights into the molecular evolution of parasitism.</title>
        <authorList>
            <person name="Hebert F.O."/>
            <person name="Grambauer S."/>
            <person name="Barber I."/>
            <person name="Landry C.R."/>
            <person name="Aubin-Horth N."/>
        </authorList>
    </citation>
    <scope>NUCLEOTIDE SEQUENCE</scope>
</reference>
<evidence type="ECO:0000313" key="2">
    <source>
        <dbReference type="EMBL" id="JAP54010.1"/>
    </source>
</evidence>
<sequence>MIPTAIGPLDGTGTVPNTPLFLKRRSNLAFFSNLLATLLLCAAVILKDSFLLSNAPCQLKAVGFQDIFSFRRVSRDAGIERLAKTLDKCLTGDTVILMYICLVFIFLALICTLIQLVSSLQLGCRFAKKIQSKGSLDICSGIKVFLHDFTVVLCSCCLGLMYWAASLISQHQFKQISAEFQIPVFSSSNETLQFIQNAKTQIDSFTLVFSGGFYFILLAGLFSIFALATRTFWTPIELFRRAYNRRGEIRRQP</sequence>
<gene>
    <name evidence="2" type="primary">TM127</name>
    <name evidence="2" type="ORF">TR92987</name>
</gene>
<dbReference type="EMBL" id="GEEE01009215">
    <property type="protein sequence ID" value="JAP54010.1"/>
    <property type="molecule type" value="Transcribed_RNA"/>
</dbReference>
<evidence type="ECO:0000256" key="1">
    <source>
        <dbReference type="SAM" id="Phobius"/>
    </source>
</evidence>
<feature type="transmembrane region" description="Helical" evidence="1">
    <location>
        <begin position="28"/>
        <end position="46"/>
    </location>
</feature>
<feature type="transmembrane region" description="Helical" evidence="1">
    <location>
        <begin position="96"/>
        <end position="123"/>
    </location>
</feature>
<feature type="transmembrane region" description="Helical" evidence="1">
    <location>
        <begin position="213"/>
        <end position="233"/>
    </location>
</feature>
<name>A0A0X3PS87_SCHSO</name>
<organism evidence="2">
    <name type="scientific">Schistocephalus solidus</name>
    <name type="common">Tapeworm</name>
    <dbReference type="NCBI Taxonomy" id="70667"/>
    <lineage>
        <taxon>Eukaryota</taxon>
        <taxon>Metazoa</taxon>
        <taxon>Spiralia</taxon>
        <taxon>Lophotrochozoa</taxon>
        <taxon>Platyhelminthes</taxon>
        <taxon>Cestoda</taxon>
        <taxon>Eucestoda</taxon>
        <taxon>Diphyllobothriidea</taxon>
        <taxon>Diphyllobothriidae</taxon>
        <taxon>Schistocephalus</taxon>
    </lineage>
</organism>
<feature type="transmembrane region" description="Helical" evidence="1">
    <location>
        <begin position="144"/>
        <end position="165"/>
    </location>
</feature>